<comment type="caution">
    <text evidence="2">The sequence shown here is derived from an EMBL/GenBank/DDBJ whole genome shotgun (WGS) entry which is preliminary data.</text>
</comment>
<dbReference type="OrthoDB" id="10613084at2759"/>
<feature type="region of interest" description="Disordered" evidence="1">
    <location>
        <begin position="56"/>
        <end position="140"/>
    </location>
</feature>
<dbReference type="Proteomes" id="UP000192639">
    <property type="component" value="Unassembled WGS sequence"/>
</dbReference>
<gene>
    <name evidence="2" type="ORF">ECANGB1_1281</name>
</gene>
<dbReference type="AlphaFoldDB" id="A0A1Y1S6H1"/>
<sequence>MEDEFLEYIGRKYNVKKNKDGSITVSKREETSSFTFSPMNGETTSNKFLFKKKETKGIGHDDLNPPNLDDPLTVGRKHKGMFISPEEILKETRKKKDESSSDHNPYMRKDPVLPTKNKKASKPDPDDYRPPDMPDYYKKH</sequence>
<reference evidence="2 3" key="1">
    <citation type="journal article" date="2017" name="Environ. Microbiol.">
        <title>Decay of the glycolytic pathway and adaptation to intranuclear parasitism within Enterocytozoonidae microsporidia.</title>
        <authorList>
            <person name="Wiredu Boakye D."/>
            <person name="Jaroenlak P."/>
            <person name="Prachumwat A."/>
            <person name="Williams T.A."/>
            <person name="Bateman K.S."/>
            <person name="Itsathitphaisarn O."/>
            <person name="Sritunyalucksana K."/>
            <person name="Paszkiewicz K.H."/>
            <person name="Moore K.A."/>
            <person name="Stentiford G.D."/>
            <person name="Williams B.A."/>
        </authorList>
    </citation>
    <scope>NUCLEOTIDE SEQUENCE [LARGE SCALE GENOMIC DNA]</scope>
    <source>
        <strain evidence="2 3">GB1</strain>
    </source>
</reference>
<accession>A0A1Y1S6H1</accession>
<dbReference type="EMBL" id="LWDP01000036">
    <property type="protein sequence ID" value="ORD93987.1"/>
    <property type="molecule type" value="Genomic_DNA"/>
</dbReference>
<feature type="compositionally biased region" description="Basic and acidic residues" evidence="1">
    <location>
        <begin position="121"/>
        <end position="140"/>
    </location>
</feature>
<name>A0A1Y1S6H1_9MICR</name>
<evidence type="ECO:0000313" key="3">
    <source>
        <dbReference type="Proteomes" id="UP000192639"/>
    </source>
</evidence>
<proteinExistence type="predicted"/>
<organism evidence="2 3">
    <name type="scientific">Enterospora canceri</name>
    <dbReference type="NCBI Taxonomy" id="1081671"/>
    <lineage>
        <taxon>Eukaryota</taxon>
        <taxon>Fungi</taxon>
        <taxon>Fungi incertae sedis</taxon>
        <taxon>Microsporidia</taxon>
        <taxon>Enterocytozoonidae</taxon>
        <taxon>Enterospora</taxon>
    </lineage>
</organism>
<evidence type="ECO:0000256" key="1">
    <source>
        <dbReference type="SAM" id="MobiDB-lite"/>
    </source>
</evidence>
<protein>
    <submittedName>
        <fullName evidence="2">Uncharacterized protein</fullName>
    </submittedName>
</protein>
<keyword evidence="3" id="KW-1185">Reference proteome</keyword>
<feature type="compositionally biased region" description="Basic and acidic residues" evidence="1">
    <location>
        <begin position="87"/>
        <end position="111"/>
    </location>
</feature>
<evidence type="ECO:0000313" key="2">
    <source>
        <dbReference type="EMBL" id="ORD93987.1"/>
    </source>
</evidence>
<dbReference type="VEuPathDB" id="MicrosporidiaDB:ECANGB1_1281"/>